<sequence length="243" mass="26612">MTPPPSQTEISQDNLIPATMESLNDEQWAEIGNVVQQLQEACLKTFSIAQQGIVVQKTKFRASCGEGEGSCMKDIKVEQDEEMQKVLTKFNQLAIQDHVDSAVNHALINQSRVLVNTLANLIKSVVDGSIPEHEERGLVYLPGGEFPNYRELKTSIGGGRFQDNNVMVSRSKQPPTSGVFGSNTMIPEKLAEILKSVIPGSTQPSATEPIARRPPVQPPSGQPIGSHTIRPQYCIQEPSTFSF</sequence>
<dbReference type="EMBL" id="CM000135">
    <property type="protein sequence ID" value="EAY78053.1"/>
    <property type="molecule type" value="Genomic_DNA"/>
</dbReference>
<feature type="region of interest" description="Disordered" evidence="1">
    <location>
        <begin position="201"/>
        <end position="230"/>
    </location>
</feature>
<gene>
    <name evidence="2" type="ORF">OsI_33097</name>
</gene>
<evidence type="ECO:0000313" key="3">
    <source>
        <dbReference type="Proteomes" id="UP000007015"/>
    </source>
</evidence>
<protein>
    <submittedName>
        <fullName evidence="2">Uncharacterized protein</fullName>
    </submittedName>
</protein>
<name>A2Z619_ORYSI</name>
<dbReference type="HOGENOM" id="CLU_071930_0_0_1"/>
<evidence type="ECO:0000256" key="1">
    <source>
        <dbReference type="SAM" id="MobiDB-lite"/>
    </source>
</evidence>
<dbReference type="AlphaFoldDB" id="A2Z619"/>
<proteinExistence type="predicted"/>
<organism evidence="2 3">
    <name type="scientific">Oryza sativa subsp. indica</name>
    <name type="common">Rice</name>
    <dbReference type="NCBI Taxonomy" id="39946"/>
    <lineage>
        <taxon>Eukaryota</taxon>
        <taxon>Viridiplantae</taxon>
        <taxon>Streptophyta</taxon>
        <taxon>Embryophyta</taxon>
        <taxon>Tracheophyta</taxon>
        <taxon>Spermatophyta</taxon>
        <taxon>Magnoliopsida</taxon>
        <taxon>Liliopsida</taxon>
        <taxon>Poales</taxon>
        <taxon>Poaceae</taxon>
        <taxon>BOP clade</taxon>
        <taxon>Oryzoideae</taxon>
        <taxon>Oryzeae</taxon>
        <taxon>Oryzinae</taxon>
        <taxon>Oryza</taxon>
        <taxon>Oryza sativa</taxon>
    </lineage>
</organism>
<accession>A2Z619</accession>
<keyword evidence="3" id="KW-1185">Reference proteome</keyword>
<reference evidence="2 3" key="1">
    <citation type="journal article" date="2005" name="PLoS Biol.">
        <title>The genomes of Oryza sativa: a history of duplications.</title>
        <authorList>
            <person name="Yu J."/>
            <person name="Wang J."/>
            <person name="Lin W."/>
            <person name="Li S."/>
            <person name="Li H."/>
            <person name="Zhou J."/>
            <person name="Ni P."/>
            <person name="Dong W."/>
            <person name="Hu S."/>
            <person name="Zeng C."/>
            <person name="Zhang J."/>
            <person name="Zhang Y."/>
            <person name="Li R."/>
            <person name="Xu Z."/>
            <person name="Li S."/>
            <person name="Li X."/>
            <person name="Zheng H."/>
            <person name="Cong L."/>
            <person name="Lin L."/>
            <person name="Yin J."/>
            <person name="Geng J."/>
            <person name="Li G."/>
            <person name="Shi J."/>
            <person name="Liu J."/>
            <person name="Lv H."/>
            <person name="Li J."/>
            <person name="Wang J."/>
            <person name="Deng Y."/>
            <person name="Ran L."/>
            <person name="Shi X."/>
            <person name="Wang X."/>
            <person name="Wu Q."/>
            <person name="Li C."/>
            <person name="Ren X."/>
            <person name="Wang J."/>
            <person name="Wang X."/>
            <person name="Li D."/>
            <person name="Liu D."/>
            <person name="Zhang X."/>
            <person name="Ji Z."/>
            <person name="Zhao W."/>
            <person name="Sun Y."/>
            <person name="Zhang Z."/>
            <person name="Bao J."/>
            <person name="Han Y."/>
            <person name="Dong L."/>
            <person name="Ji J."/>
            <person name="Chen P."/>
            <person name="Wu S."/>
            <person name="Liu J."/>
            <person name="Xiao Y."/>
            <person name="Bu D."/>
            <person name="Tan J."/>
            <person name="Yang L."/>
            <person name="Ye C."/>
            <person name="Zhang J."/>
            <person name="Xu J."/>
            <person name="Zhou Y."/>
            <person name="Yu Y."/>
            <person name="Zhang B."/>
            <person name="Zhuang S."/>
            <person name="Wei H."/>
            <person name="Liu B."/>
            <person name="Lei M."/>
            <person name="Yu H."/>
            <person name="Li Y."/>
            <person name="Xu H."/>
            <person name="Wei S."/>
            <person name="He X."/>
            <person name="Fang L."/>
            <person name="Zhang Z."/>
            <person name="Zhang Y."/>
            <person name="Huang X."/>
            <person name="Su Z."/>
            <person name="Tong W."/>
            <person name="Li J."/>
            <person name="Tong Z."/>
            <person name="Li S."/>
            <person name="Ye J."/>
            <person name="Wang L."/>
            <person name="Fang L."/>
            <person name="Lei T."/>
            <person name="Chen C."/>
            <person name="Chen H."/>
            <person name="Xu Z."/>
            <person name="Li H."/>
            <person name="Huang H."/>
            <person name="Zhang F."/>
            <person name="Xu H."/>
            <person name="Li N."/>
            <person name="Zhao C."/>
            <person name="Li S."/>
            <person name="Dong L."/>
            <person name="Huang Y."/>
            <person name="Li L."/>
            <person name="Xi Y."/>
            <person name="Qi Q."/>
            <person name="Li W."/>
            <person name="Zhang B."/>
            <person name="Hu W."/>
            <person name="Zhang Y."/>
            <person name="Tian X."/>
            <person name="Jiao Y."/>
            <person name="Liang X."/>
            <person name="Jin J."/>
            <person name="Gao L."/>
            <person name="Zheng W."/>
            <person name="Hao B."/>
            <person name="Liu S."/>
            <person name="Wang W."/>
            <person name="Yuan L."/>
            <person name="Cao M."/>
            <person name="McDermott J."/>
            <person name="Samudrala R."/>
            <person name="Wang J."/>
            <person name="Wong G.K."/>
            <person name="Yang H."/>
        </authorList>
    </citation>
    <scope>NUCLEOTIDE SEQUENCE [LARGE SCALE GENOMIC DNA]</scope>
    <source>
        <strain evidence="3">cv. 93-11</strain>
    </source>
</reference>
<dbReference type="Proteomes" id="UP000007015">
    <property type="component" value="Chromosome 10"/>
</dbReference>
<evidence type="ECO:0000313" key="2">
    <source>
        <dbReference type="EMBL" id="EAY78053.1"/>
    </source>
</evidence>
<dbReference type="Gramene" id="BGIOSGA032132-TA">
    <property type="protein sequence ID" value="BGIOSGA032132-PA"/>
    <property type="gene ID" value="BGIOSGA032132"/>
</dbReference>